<feature type="compositionally biased region" description="Low complexity" evidence="1">
    <location>
        <begin position="526"/>
        <end position="536"/>
    </location>
</feature>
<sequence length="673" mass="70448">MGHREERERQVTLVSLEHAQGQGNNNKRDDRPRPEEFGLRNPTACIRACRDQFIRARSGETGDSYREICRILSRSGPNEDLWELYTCDSTFCGVANCAVDQDPNVDLIINVCRGYNYYSIFDPGPPPSPKPEMCASEVKVNPDSGESAQRGRPSRTAEVSVEGIKTLTRQNDPSSTAFSSTSSRATPTPPTSDGNSTSTAPGIVKAETTQSSTGLAAGSKAAIGTCASIALIVVILLSLYVMRRRHKDPKGYLRVLPRSSHRHSRSFSQPPSGAHTPLITPPASAAAASRTAPSTPPPARLSDRKFLSLIPTPGGGCDRTAPSSPSSVYPSSEHLDVPPASPTHVSPPPSYYNRLFPRHSNNSHHHKHHHHRHRRHTPVGTADLNSPLQPPRPAVASLLARDSASSLGGHPAATGTRSGLMLCGGAGSYKANSVDSGTATVTGTGTPPLSPTLSPTRAGHEMPQDVAVAASAGPPPNRALPPTPPLHHHHHHQQRYYHPLPSPTSTLSGPVSPRSPTFPHPHSHSHSPPQQHPQRPVVLGSGGAGPVAIGSSEKLHHYPETIGVALPGSPTTLTAAAGSREDLSARDLCELTESYARETRGSWGSWSGTGGGGPGVGGGGGGGGGPRKRGSGNNSPMRCSGDKKASGGGGAGEDGGAAVALRDLDLEKLGGSY</sequence>
<proteinExistence type="predicted"/>
<feature type="compositionally biased region" description="Low complexity" evidence="1">
    <location>
        <begin position="322"/>
        <end position="332"/>
    </location>
</feature>
<accession>A0A4Q4TW42</accession>
<organism evidence="3 4">
    <name type="scientific">Monosporascus ibericus</name>
    <dbReference type="NCBI Taxonomy" id="155417"/>
    <lineage>
        <taxon>Eukaryota</taxon>
        <taxon>Fungi</taxon>
        <taxon>Dikarya</taxon>
        <taxon>Ascomycota</taxon>
        <taxon>Pezizomycotina</taxon>
        <taxon>Sordariomycetes</taxon>
        <taxon>Xylariomycetidae</taxon>
        <taxon>Xylariales</taxon>
        <taxon>Xylariales incertae sedis</taxon>
        <taxon>Monosporascus</taxon>
    </lineage>
</organism>
<feature type="compositionally biased region" description="Gly residues" evidence="1">
    <location>
        <begin position="646"/>
        <end position="655"/>
    </location>
</feature>
<keyword evidence="2" id="KW-1133">Transmembrane helix</keyword>
<feature type="compositionally biased region" description="Low complexity" evidence="1">
    <location>
        <begin position="438"/>
        <end position="456"/>
    </location>
</feature>
<name>A0A4Q4TW42_9PEZI</name>
<feature type="region of interest" description="Disordered" evidence="1">
    <location>
        <begin position="438"/>
        <end position="551"/>
    </location>
</feature>
<gene>
    <name evidence="3" type="ORF">DL764_001057</name>
</gene>
<evidence type="ECO:0000256" key="1">
    <source>
        <dbReference type="SAM" id="MobiDB-lite"/>
    </source>
</evidence>
<feature type="transmembrane region" description="Helical" evidence="2">
    <location>
        <begin position="221"/>
        <end position="242"/>
    </location>
</feature>
<feature type="compositionally biased region" description="Basic residues" evidence="1">
    <location>
        <begin position="486"/>
        <end position="495"/>
    </location>
</feature>
<dbReference type="OrthoDB" id="5244978at2759"/>
<feature type="region of interest" description="Disordered" evidence="1">
    <location>
        <begin position="128"/>
        <end position="201"/>
    </location>
</feature>
<keyword evidence="4" id="KW-1185">Reference proteome</keyword>
<feature type="compositionally biased region" description="Low complexity" evidence="1">
    <location>
        <begin position="496"/>
        <end position="517"/>
    </location>
</feature>
<keyword evidence="2" id="KW-0472">Membrane</keyword>
<dbReference type="EMBL" id="QJNU01000029">
    <property type="protein sequence ID" value="RYP09803.1"/>
    <property type="molecule type" value="Genomic_DNA"/>
</dbReference>
<feature type="compositionally biased region" description="Pro residues" evidence="1">
    <location>
        <begin position="339"/>
        <end position="350"/>
    </location>
</feature>
<dbReference type="STRING" id="155417.A0A4Q4TW42"/>
<evidence type="ECO:0000256" key="2">
    <source>
        <dbReference type="SAM" id="Phobius"/>
    </source>
</evidence>
<feature type="compositionally biased region" description="Pro residues" evidence="1">
    <location>
        <begin position="473"/>
        <end position="485"/>
    </location>
</feature>
<feature type="region of interest" description="Disordered" evidence="1">
    <location>
        <begin position="16"/>
        <end position="37"/>
    </location>
</feature>
<feature type="compositionally biased region" description="Low complexity" evidence="1">
    <location>
        <begin position="266"/>
        <end position="293"/>
    </location>
</feature>
<keyword evidence="2" id="KW-0812">Transmembrane</keyword>
<evidence type="ECO:0000313" key="4">
    <source>
        <dbReference type="Proteomes" id="UP000293360"/>
    </source>
</evidence>
<dbReference type="AlphaFoldDB" id="A0A4Q4TW42"/>
<protein>
    <submittedName>
        <fullName evidence="3">Uncharacterized protein</fullName>
    </submittedName>
</protein>
<comment type="caution">
    <text evidence="3">The sequence shown here is derived from an EMBL/GenBank/DDBJ whole genome shotgun (WGS) entry which is preliminary data.</text>
</comment>
<feature type="compositionally biased region" description="Low complexity" evidence="1">
    <location>
        <begin position="173"/>
        <end position="186"/>
    </location>
</feature>
<feature type="compositionally biased region" description="Basic and acidic residues" evidence="1">
    <location>
        <begin position="26"/>
        <end position="37"/>
    </location>
</feature>
<dbReference type="Proteomes" id="UP000293360">
    <property type="component" value="Unassembled WGS sequence"/>
</dbReference>
<feature type="region of interest" description="Disordered" evidence="1">
    <location>
        <begin position="252"/>
        <end position="392"/>
    </location>
</feature>
<feature type="compositionally biased region" description="Basic residues" evidence="1">
    <location>
        <begin position="361"/>
        <end position="377"/>
    </location>
</feature>
<evidence type="ECO:0000313" key="3">
    <source>
        <dbReference type="EMBL" id="RYP09803.1"/>
    </source>
</evidence>
<feature type="region of interest" description="Disordered" evidence="1">
    <location>
        <begin position="598"/>
        <end position="656"/>
    </location>
</feature>
<feature type="compositionally biased region" description="Gly residues" evidence="1">
    <location>
        <begin position="607"/>
        <end position="625"/>
    </location>
</feature>
<reference evidence="3 4" key="1">
    <citation type="submission" date="2018-06" db="EMBL/GenBank/DDBJ databases">
        <title>Complete Genomes of Monosporascus.</title>
        <authorList>
            <person name="Robinson A.J."/>
            <person name="Natvig D.O."/>
        </authorList>
    </citation>
    <scope>NUCLEOTIDE SEQUENCE [LARGE SCALE GENOMIC DNA]</scope>
    <source>
        <strain evidence="3 4">CBS 110550</strain>
    </source>
</reference>